<proteinExistence type="predicted"/>
<evidence type="ECO:0000313" key="6">
    <source>
        <dbReference type="Proteomes" id="UP001154282"/>
    </source>
</evidence>
<feature type="compositionally biased region" description="Low complexity" evidence="3">
    <location>
        <begin position="257"/>
        <end position="286"/>
    </location>
</feature>
<sequence length="387" mass="41091">MDFSKKRKVEEFDVPSSPGNVVANATAAASSLTLEDIRKIIEPFTKDQLLDILQQAAVHHSDVLDAIRSVADSDVTLRKLFIRGLSAETTSETLRTLFSTYGELEEAIVILDKNTGKSKGYGFITFKHIDGARMALKDPSKKIDGRMTVTQLASAGQSNSGGGVDVSLRKIYVGNVPYDIPSEKLLAFFSMYGEIEEGPLGFDKSSGKTKGFAFMIYKTEEGARAAIAEPTKNINGFQVICKLAADNKKGKPHGADNSQMQPNLQQPSMQQLQQPPYGSGTMPPYGGYSGGGNSNNYGMNSSMPGAMGNGGYGGQYGVSQYGGPAVGEYGMNTAGGSMFRPPPSSAGMGSAGYPDSGPYGMTQPHQPPSMPPRLPPGGMYPGGPPYY</sequence>
<dbReference type="FunFam" id="3.30.70.330:FF:000529">
    <property type="entry name" value="UBP1-associated protein 2C isoform A"/>
    <property type="match status" value="1"/>
</dbReference>
<dbReference type="Pfam" id="PF00076">
    <property type="entry name" value="RRM_1"/>
    <property type="match status" value="2"/>
</dbReference>
<protein>
    <recommendedName>
        <fullName evidence="4">RRM domain-containing protein</fullName>
    </recommendedName>
</protein>
<dbReference type="PANTHER" id="PTHR48024">
    <property type="entry name" value="GEO13361P1-RELATED"/>
    <property type="match status" value="1"/>
</dbReference>
<dbReference type="SUPFAM" id="SSF54928">
    <property type="entry name" value="RNA-binding domain, RBD"/>
    <property type="match status" value="2"/>
</dbReference>
<dbReference type="PROSITE" id="PS50102">
    <property type="entry name" value="RRM"/>
    <property type="match status" value="2"/>
</dbReference>
<dbReference type="Proteomes" id="UP001154282">
    <property type="component" value="Unassembled WGS sequence"/>
</dbReference>
<feature type="region of interest" description="Disordered" evidence="3">
    <location>
        <begin position="248"/>
        <end position="289"/>
    </location>
</feature>
<dbReference type="InterPro" id="IPR035979">
    <property type="entry name" value="RBD_domain_sf"/>
</dbReference>
<dbReference type="InterPro" id="IPR050886">
    <property type="entry name" value="RNA-binding_reg"/>
</dbReference>
<dbReference type="InterPro" id="IPR000504">
    <property type="entry name" value="RRM_dom"/>
</dbReference>
<evidence type="ECO:0000256" key="2">
    <source>
        <dbReference type="PROSITE-ProRule" id="PRU00176"/>
    </source>
</evidence>
<dbReference type="EMBL" id="CAMGYJ010000007">
    <property type="protein sequence ID" value="CAI0444876.1"/>
    <property type="molecule type" value="Genomic_DNA"/>
</dbReference>
<dbReference type="GO" id="GO:0003723">
    <property type="term" value="F:RNA binding"/>
    <property type="evidence" value="ECO:0007669"/>
    <property type="project" value="UniProtKB-UniRule"/>
</dbReference>
<reference evidence="5" key="1">
    <citation type="submission" date="2022-08" db="EMBL/GenBank/DDBJ databases">
        <authorList>
            <person name="Gutierrez-Valencia J."/>
        </authorList>
    </citation>
    <scope>NUCLEOTIDE SEQUENCE</scope>
</reference>
<dbReference type="InterPro" id="IPR012677">
    <property type="entry name" value="Nucleotide-bd_a/b_plait_sf"/>
</dbReference>
<dbReference type="PANTHER" id="PTHR48024:SF1">
    <property type="entry name" value="NUCLEAR RIBONUCLEOPROTEIN A1, PUTATIVE-RELATED"/>
    <property type="match status" value="1"/>
</dbReference>
<feature type="compositionally biased region" description="Pro residues" evidence="3">
    <location>
        <begin position="365"/>
        <end position="375"/>
    </location>
</feature>
<feature type="domain" description="RRM" evidence="4">
    <location>
        <begin position="78"/>
        <end position="171"/>
    </location>
</feature>
<feature type="domain" description="RRM" evidence="4">
    <location>
        <begin position="169"/>
        <end position="260"/>
    </location>
</feature>
<evidence type="ECO:0000313" key="5">
    <source>
        <dbReference type="EMBL" id="CAI0444876.1"/>
    </source>
</evidence>
<dbReference type="SMART" id="SM00360">
    <property type="entry name" value="RRM"/>
    <property type="match status" value="2"/>
</dbReference>
<dbReference type="AlphaFoldDB" id="A0AAV0MEH1"/>
<gene>
    <name evidence="5" type="ORF">LITE_LOCUS28288</name>
</gene>
<keyword evidence="6" id="KW-1185">Reference proteome</keyword>
<organism evidence="5 6">
    <name type="scientific">Linum tenue</name>
    <dbReference type="NCBI Taxonomy" id="586396"/>
    <lineage>
        <taxon>Eukaryota</taxon>
        <taxon>Viridiplantae</taxon>
        <taxon>Streptophyta</taxon>
        <taxon>Embryophyta</taxon>
        <taxon>Tracheophyta</taxon>
        <taxon>Spermatophyta</taxon>
        <taxon>Magnoliopsida</taxon>
        <taxon>eudicotyledons</taxon>
        <taxon>Gunneridae</taxon>
        <taxon>Pentapetalae</taxon>
        <taxon>rosids</taxon>
        <taxon>fabids</taxon>
        <taxon>Malpighiales</taxon>
        <taxon>Linaceae</taxon>
        <taxon>Linum</taxon>
    </lineage>
</organism>
<name>A0AAV0MEH1_9ROSI</name>
<dbReference type="Gene3D" id="3.30.70.330">
    <property type="match status" value="2"/>
</dbReference>
<evidence type="ECO:0000256" key="3">
    <source>
        <dbReference type="SAM" id="MobiDB-lite"/>
    </source>
</evidence>
<accession>A0AAV0MEH1</accession>
<comment type="caution">
    <text evidence="5">The sequence shown here is derived from an EMBL/GenBank/DDBJ whole genome shotgun (WGS) entry which is preliminary data.</text>
</comment>
<evidence type="ECO:0000256" key="1">
    <source>
        <dbReference type="ARBA" id="ARBA00022884"/>
    </source>
</evidence>
<keyword evidence="1 2" id="KW-0694">RNA-binding</keyword>
<feature type="region of interest" description="Disordered" evidence="3">
    <location>
        <begin position="340"/>
        <end position="387"/>
    </location>
</feature>
<dbReference type="GO" id="GO:0005634">
    <property type="term" value="C:nucleus"/>
    <property type="evidence" value="ECO:0007669"/>
    <property type="project" value="TreeGrafter"/>
</dbReference>
<evidence type="ECO:0000259" key="4">
    <source>
        <dbReference type="PROSITE" id="PS50102"/>
    </source>
</evidence>